<evidence type="ECO:0000256" key="1">
    <source>
        <dbReference type="SAM" id="MobiDB-lite"/>
    </source>
</evidence>
<name>A0A4Y2G3G2_ARAVE</name>
<sequence>MVGSLLGARGLQVRNPIPPMIRRVWGLLHDKAYVVAKRPPVGVAWKFGDEAPAQVSSPSSDRGTKLRGPSQNSPHVASKRDVNIIKLTKLTSKSG</sequence>
<dbReference type="Proteomes" id="UP000499080">
    <property type="component" value="Unassembled WGS sequence"/>
</dbReference>
<evidence type="ECO:0000313" key="3">
    <source>
        <dbReference type="Proteomes" id="UP000499080"/>
    </source>
</evidence>
<evidence type="ECO:0000313" key="2">
    <source>
        <dbReference type="EMBL" id="GBM47235.1"/>
    </source>
</evidence>
<proteinExistence type="predicted"/>
<dbReference type="EMBL" id="BGPR01097916">
    <property type="protein sequence ID" value="GBM47235.1"/>
    <property type="molecule type" value="Genomic_DNA"/>
</dbReference>
<keyword evidence="3" id="KW-1185">Reference proteome</keyword>
<accession>A0A4Y2G3G2</accession>
<feature type="region of interest" description="Disordered" evidence="1">
    <location>
        <begin position="50"/>
        <end position="79"/>
    </location>
</feature>
<gene>
    <name evidence="2" type="ORF">AVEN_136601_1</name>
</gene>
<comment type="caution">
    <text evidence="2">The sequence shown here is derived from an EMBL/GenBank/DDBJ whole genome shotgun (WGS) entry which is preliminary data.</text>
</comment>
<dbReference type="AlphaFoldDB" id="A0A4Y2G3G2"/>
<organism evidence="2 3">
    <name type="scientific">Araneus ventricosus</name>
    <name type="common">Orbweaver spider</name>
    <name type="synonym">Epeira ventricosa</name>
    <dbReference type="NCBI Taxonomy" id="182803"/>
    <lineage>
        <taxon>Eukaryota</taxon>
        <taxon>Metazoa</taxon>
        <taxon>Ecdysozoa</taxon>
        <taxon>Arthropoda</taxon>
        <taxon>Chelicerata</taxon>
        <taxon>Arachnida</taxon>
        <taxon>Araneae</taxon>
        <taxon>Araneomorphae</taxon>
        <taxon>Entelegynae</taxon>
        <taxon>Araneoidea</taxon>
        <taxon>Araneidae</taxon>
        <taxon>Araneus</taxon>
    </lineage>
</organism>
<reference evidence="2 3" key="1">
    <citation type="journal article" date="2019" name="Sci. Rep.">
        <title>Orb-weaving spider Araneus ventricosus genome elucidates the spidroin gene catalogue.</title>
        <authorList>
            <person name="Kono N."/>
            <person name="Nakamura H."/>
            <person name="Ohtoshi R."/>
            <person name="Moran D.A.P."/>
            <person name="Shinohara A."/>
            <person name="Yoshida Y."/>
            <person name="Fujiwara M."/>
            <person name="Mori M."/>
            <person name="Tomita M."/>
            <person name="Arakawa K."/>
        </authorList>
    </citation>
    <scope>NUCLEOTIDE SEQUENCE [LARGE SCALE GENOMIC DNA]</scope>
</reference>
<protein>
    <submittedName>
        <fullName evidence="2">Uncharacterized protein</fullName>
    </submittedName>
</protein>